<dbReference type="GO" id="GO:0006325">
    <property type="term" value="P:chromatin organization"/>
    <property type="evidence" value="ECO:0007669"/>
    <property type="project" value="TreeGrafter"/>
</dbReference>
<proteinExistence type="predicted"/>
<accession>A0A0D0A997</accession>
<dbReference type="PANTHER" id="PTHR12722">
    <property type="entry name" value="XAP-5 PROTEIN-RELATED"/>
    <property type="match status" value="1"/>
</dbReference>
<evidence type="ECO:0000313" key="3">
    <source>
        <dbReference type="Proteomes" id="UP000054018"/>
    </source>
</evidence>
<feature type="region of interest" description="Disordered" evidence="1">
    <location>
        <begin position="1"/>
        <end position="20"/>
    </location>
</feature>
<protein>
    <submittedName>
        <fullName evidence="2">Uncharacterized protein</fullName>
    </submittedName>
</protein>
<dbReference type="HOGENOM" id="CLU_2292767_0_0_1"/>
<dbReference type="OrthoDB" id="1562195at2759"/>
<dbReference type="InterPro" id="IPR007005">
    <property type="entry name" value="XAP5"/>
</dbReference>
<gene>
    <name evidence="2" type="ORF">PISMIDRAFT_125352</name>
</gene>
<evidence type="ECO:0000256" key="1">
    <source>
        <dbReference type="SAM" id="MobiDB-lite"/>
    </source>
</evidence>
<dbReference type="Proteomes" id="UP000054018">
    <property type="component" value="Unassembled WGS sequence"/>
</dbReference>
<reference evidence="3" key="2">
    <citation type="submission" date="2015-01" db="EMBL/GenBank/DDBJ databases">
        <title>Evolutionary Origins and Diversification of the Mycorrhizal Mutualists.</title>
        <authorList>
            <consortium name="DOE Joint Genome Institute"/>
            <consortium name="Mycorrhizal Genomics Consortium"/>
            <person name="Kohler A."/>
            <person name="Kuo A."/>
            <person name="Nagy L.G."/>
            <person name="Floudas D."/>
            <person name="Copeland A."/>
            <person name="Barry K.W."/>
            <person name="Cichocki N."/>
            <person name="Veneault-Fourrey C."/>
            <person name="LaButti K."/>
            <person name="Lindquist E.A."/>
            <person name="Lipzen A."/>
            <person name="Lundell T."/>
            <person name="Morin E."/>
            <person name="Murat C."/>
            <person name="Riley R."/>
            <person name="Ohm R."/>
            <person name="Sun H."/>
            <person name="Tunlid A."/>
            <person name="Henrissat B."/>
            <person name="Grigoriev I.V."/>
            <person name="Hibbett D.S."/>
            <person name="Martin F."/>
        </authorList>
    </citation>
    <scope>NUCLEOTIDE SEQUENCE [LARGE SCALE GENOMIC DNA]</scope>
    <source>
        <strain evidence="3">441</strain>
    </source>
</reference>
<evidence type="ECO:0000313" key="2">
    <source>
        <dbReference type="EMBL" id="KIK30902.1"/>
    </source>
</evidence>
<sequence length="101" mass="11964">MSTDKGEGRREDALVKQRLQNREEYERQRLKLISETEKSRPSADKFVGQNDSMEDTLKNSTVGLVRLEDFQQRRKEIEEAKAREAARTSELNIRLERRQKK</sequence>
<dbReference type="GO" id="GO:0005634">
    <property type="term" value="C:nucleus"/>
    <property type="evidence" value="ECO:0007669"/>
    <property type="project" value="InterPro"/>
</dbReference>
<organism evidence="2 3">
    <name type="scientific">Pisolithus microcarpus 441</name>
    <dbReference type="NCBI Taxonomy" id="765257"/>
    <lineage>
        <taxon>Eukaryota</taxon>
        <taxon>Fungi</taxon>
        <taxon>Dikarya</taxon>
        <taxon>Basidiomycota</taxon>
        <taxon>Agaricomycotina</taxon>
        <taxon>Agaricomycetes</taxon>
        <taxon>Agaricomycetidae</taxon>
        <taxon>Boletales</taxon>
        <taxon>Sclerodermatineae</taxon>
        <taxon>Pisolithaceae</taxon>
        <taxon>Pisolithus</taxon>
    </lineage>
</organism>
<dbReference type="AlphaFoldDB" id="A0A0D0A997"/>
<keyword evidence="3" id="KW-1185">Reference proteome</keyword>
<dbReference type="EMBL" id="KN833685">
    <property type="protein sequence ID" value="KIK30902.1"/>
    <property type="molecule type" value="Genomic_DNA"/>
</dbReference>
<feature type="region of interest" description="Disordered" evidence="1">
    <location>
        <begin position="81"/>
        <end position="101"/>
    </location>
</feature>
<reference evidence="2 3" key="1">
    <citation type="submission" date="2014-04" db="EMBL/GenBank/DDBJ databases">
        <authorList>
            <consortium name="DOE Joint Genome Institute"/>
            <person name="Kuo A."/>
            <person name="Kohler A."/>
            <person name="Costa M.D."/>
            <person name="Nagy L.G."/>
            <person name="Floudas D."/>
            <person name="Copeland A."/>
            <person name="Barry K.W."/>
            <person name="Cichocki N."/>
            <person name="Veneault-Fourrey C."/>
            <person name="LaButti K."/>
            <person name="Lindquist E.A."/>
            <person name="Lipzen A."/>
            <person name="Lundell T."/>
            <person name="Morin E."/>
            <person name="Murat C."/>
            <person name="Sun H."/>
            <person name="Tunlid A."/>
            <person name="Henrissat B."/>
            <person name="Grigoriev I.V."/>
            <person name="Hibbett D.S."/>
            <person name="Martin F."/>
            <person name="Nordberg H.P."/>
            <person name="Cantor M.N."/>
            <person name="Hua S.X."/>
        </authorList>
    </citation>
    <scope>NUCLEOTIDE SEQUENCE [LARGE SCALE GENOMIC DNA]</scope>
    <source>
        <strain evidence="2 3">441</strain>
    </source>
</reference>
<name>A0A0D0A997_9AGAM</name>
<dbReference type="PANTHER" id="PTHR12722:SF0">
    <property type="entry name" value="PROTEIN FAM50A"/>
    <property type="match status" value="1"/>
</dbReference>
<feature type="compositionally biased region" description="Basic and acidic residues" evidence="1">
    <location>
        <begin position="32"/>
        <end position="43"/>
    </location>
</feature>
<feature type="region of interest" description="Disordered" evidence="1">
    <location>
        <begin position="32"/>
        <end position="54"/>
    </location>
</feature>